<keyword evidence="3" id="KW-1185">Reference proteome</keyword>
<proteinExistence type="predicted"/>
<feature type="compositionally biased region" description="Basic residues" evidence="1">
    <location>
        <begin position="975"/>
        <end position="985"/>
    </location>
</feature>
<feature type="region of interest" description="Disordered" evidence="1">
    <location>
        <begin position="323"/>
        <end position="354"/>
    </location>
</feature>
<feature type="compositionally biased region" description="Polar residues" evidence="1">
    <location>
        <begin position="950"/>
        <end position="961"/>
    </location>
</feature>
<feature type="region of interest" description="Disordered" evidence="1">
    <location>
        <begin position="902"/>
        <end position="937"/>
    </location>
</feature>
<comment type="caution">
    <text evidence="2">The sequence shown here is derived from an EMBL/GenBank/DDBJ whole genome shotgun (WGS) entry which is preliminary data.</text>
</comment>
<feature type="compositionally biased region" description="Low complexity" evidence="1">
    <location>
        <begin position="342"/>
        <end position="352"/>
    </location>
</feature>
<protein>
    <submittedName>
        <fullName evidence="2">Uncharacterized protein</fullName>
    </submittedName>
</protein>
<feature type="compositionally biased region" description="Basic residues" evidence="1">
    <location>
        <begin position="131"/>
        <end position="141"/>
    </location>
</feature>
<evidence type="ECO:0000313" key="3">
    <source>
        <dbReference type="Proteomes" id="UP001378592"/>
    </source>
</evidence>
<feature type="region of interest" description="Disordered" evidence="1">
    <location>
        <begin position="167"/>
        <end position="203"/>
    </location>
</feature>
<feature type="region of interest" description="Disordered" evidence="1">
    <location>
        <begin position="949"/>
        <end position="989"/>
    </location>
</feature>
<accession>A0AAN9V8L7</accession>
<organism evidence="2 3">
    <name type="scientific">Gryllus longicercus</name>
    <dbReference type="NCBI Taxonomy" id="2509291"/>
    <lineage>
        <taxon>Eukaryota</taxon>
        <taxon>Metazoa</taxon>
        <taxon>Ecdysozoa</taxon>
        <taxon>Arthropoda</taxon>
        <taxon>Hexapoda</taxon>
        <taxon>Insecta</taxon>
        <taxon>Pterygota</taxon>
        <taxon>Neoptera</taxon>
        <taxon>Polyneoptera</taxon>
        <taxon>Orthoptera</taxon>
        <taxon>Ensifera</taxon>
        <taxon>Gryllidea</taxon>
        <taxon>Grylloidea</taxon>
        <taxon>Gryllidae</taxon>
        <taxon>Gryllinae</taxon>
        <taxon>Gryllus</taxon>
    </lineage>
</organism>
<name>A0AAN9V8L7_9ORTH</name>
<feature type="compositionally biased region" description="Low complexity" evidence="1">
    <location>
        <begin position="186"/>
        <end position="198"/>
    </location>
</feature>
<sequence length="1094" mass="120813">MQTEEVNPEALDEIPILNPLSNIEMTVKEEIEHPVELAEKTNVLLNECMSTESTSQFSALDEHHHSFEDSTIGHRYNSPIDNIRQIHIPLPRDRILNSTHESSAPNSTLAQSIAPTTISSTSQQKTEKERGRGKRRSRWKLKFHHQALPPEYLDHYEAQQAAAAAAAAAATKPANTKADSRNKGNSASKSSSSLTTKSPTVDKTDKLMLPSTQCFIKIEKETPKFDVASSSSSGNNSVMDHLHILPIQALSISDDNDSNSKIQDEISIINEKSSLLCGKSTLSNERFVSGKGLLGSLLTSTITSEISNRNTNENERKRKSVIMSTSSGNSANATISRPPTPTNNSNTNNKSRNYQDLPYMGEITLDNMKPRRGRKPKKADICHLIYKNYGTTVFPGSTMQNNITENEEWSKRKAPETSQTMTSLPPLNVPEIRLKQESFTEPSLKCKPFESLKQSPPVSHSDVQNRIISSLLEKRLMTSQEGKKSTYGNSCFSSNTSEFERNVDITVNNHDSWTENGKRAMNISDEPLNLCVKDLNQLKIRLLRKHGNFYEPRANDIIIKSEPPSPSNNQETDICETHHDSTTKVIDENDSIETVRSQMNPLLHRNENENNSEPFTFHQSDSSQTTTRTPTHLPEEPGSTNNSALPGGYIYWPSAGVFVHPMALQSQFLYYQKMGAIPLVPLSSAEPQAFMPSHVPHVNLIPHINSALPQSPPIVAPKLVQKKDLKASANKTLIPKAFSMMMDTSPKATTSIPSSEIPFPRLKRLAPLGNPPSSTAPTKRKRSAIFIPPMPSENSTNPTTEVSICKFKFTGGAKPSLQEKKMLSVDSGGNFRYYSGTGDKSMRGYEFFPRETLQQSGTSGGTSAEQFLAASTVGNSEKIVGNTAVSFIPDENKPLHLQHLTGISENPSKVDTVSISPDTENGVGSSSSHFDQQSQSGCVQKKTDFLTKGRNASVSGDSEQFASGGREDDPNSQVRIRRKRKTRKSLAREKLEQTFKEKGFLIQTQQLESAEGATYCKFRQLRKFTRYLFRSWKDYLPGNVREMSVAAGVAGPETSPSSEVGQPESEIEGELSCSNSPTPSVQNISESVKSFSSI</sequence>
<feature type="compositionally biased region" description="Low complexity" evidence="1">
    <location>
        <begin position="925"/>
        <end position="936"/>
    </location>
</feature>
<gene>
    <name evidence="2" type="ORF">R5R35_008711</name>
</gene>
<feature type="region of interest" description="Disordered" evidence="1">
    <location>
        <begin position="605"/>
        <end position="641"/>
    </location>
</feature>
<feature type="region of interest" description="Disordered" evidence="1">
    <location>
        <begin position="1048"/>
        <end position="1094"/>
    </location>
</feature>
<evidence type="ECO:0000313" key="2">
    <source>
        <dbReference type="EMBL" id="KAK7791690.1"/>
    </source>
</evidence>
<feature type="compositionally biased region" description="Polar residues" evidence="1">
    <location>
        <begin position="902"/>
        <end position="924"/>
    </location>
</feature>
<evidence type="ECO:0000256" key="1">
    <source>
        <dbReference type="SAM" id="MobiDB-lite"/>
    </source>
</evidence>
<feature type="compositionally biased region" description="Polar residues" evidence="1">
    <location>
        <begin position="609"/>
        <end position="630"/>
    </location>
</feature>
<dbReference type="Proteomes" id="UP001378592">
    <property type="component" value="Unassembled WGS sequence"/>
</dbReference>
<feature type="region of interest" description="Disordered" evidence="1">
    <location>
        <begin position="97"/>
        <end position="141"/>
    </location>
</feature>
<feature type="compositionally biased region" description="Polar residues" evidence="1">
    <location>
        <begin position="1072"/>
        <end position="1094"/>
    </location>
</feature>
<feature type="region of interest" description="Disordered" evidence="1">
    <location>
        <begin position="762"/>
        <end position="799"/>
    </location>
</feature>
<dbReference type="AlphaFoldDB" id="A0AAN9V8L7"/>
<dbReference type="EMBL" id="JAZDUA010000509">
    <property type="protein sequence ID" value="KAK7791690.1"/>
    <property type="molecule type" value="Genomic_DNA"/>
</dbReference>
<reference evidence="2 3" key="1">
    <citation type="submission" date="2024-03" db="EMBL/GenBank/DDBJ databases">
        <title>The genome assembly and annotation of the cricket Gryllus longicercus Weissman &amp; Gray.</title>
        <authorList>
            <person name="Szrajer S."/>
            <person name="Gray D."/>
            <person name="Ylla G."/>
        </authorList>
    </citation>
    <scope>NUCLEOTIDE SEQUENCE [LARGE SCALE GENOMIC DNA]</scope>
    <source>
        <strain evidence="2">DAG 2021-001</strain>
        <tissue evidence="2">Whole body minus gut</tissue>
    </source>
</reference>
<feature type="compositionally biased region" description="Polar residues" evidence="1">
    <location>
        <begin position="97"/>
        <end position="124"/>
    </location>
</feature>
<feature type="compositionally biased region" description="Polar residues" evidence="1">
    <location>
        <begin position="323"/>
        <end position="335"/>
    </location>
</feature>